<gene>
    <name evidence="3" type="ORF">C2E20_1004</name>
</gene>
<feature type="compositionally biased region" description="Basic and acidic residues" evidence="2">
    <location>
        <begin position="1"/>
        <end position="13"/>
    </location>
</feature>
<protein>
    <submittedName>
        <fullName evidence="3">Extracellular endoglucanase</fullName>
    </submittedName>
</protein>
<proteinExistence type="predicted"/>
<evidence type="ECO:0000256" key="2">
    <source>
        <dbReference type="SAM" id="MobiDB-lite"/>
    </source>
</evidence>
<dbReference type="InterPro" id="IPR036908">
    <property type="entry name" value="RlpA-like_sf"/>
</dbReference>
<dbReference type="CDD" id="cd22191">
    <property type="entry name" value="DPBB_RlpA_EXP_N-like"/>
    <property type="match status" value="1"/>
</dbReference>
<name>A0A2P6VN60_9CHLO</name>
<dbReference type="Proteomes" id="UP000239649">
    <property type="component" value="Unassembled WGS sequence"/>
</dbReference>
<dbReference type="Gene3D" id="2.40.40.10">
    <property type="entry name" value="RlpA-like domain"/>
    <property type="match status" value="1"/>
</dbReference>
<accession>A0A2P6VN60</accession>
<dbReference type="PANTHER" id="PTHR31836:SF21">
    <property type="entry name" value="EXPANSIN-LIKE PROTEIN 7"/>
    <property type="match status" value="1"/>
</dbReference>
<sequence length="336" mass="35748">MPSRRPQEGDRHSSASTEPPAPLRSCSSCGSHEEALEDELPHCQVCWGEDLGPAGLFDSLLSPCGTPGCGTTHASCMMAWQMARARRGLNPRACAVCRRPVWVPEASQAAAVDAGLLPRWQARWLLGAPALPPPPRRTARWRLLAAAGGSALLAALVVLATDAVRQCGRDDGCGGWLSDLFCLEFDPPPDVVDVAGLLALFATSVRAYSGVGTAYGGAGGRGIGACGIRSNLGRWETYYVSINERQYQRNHCGRCIRVKGARGSVVAMIVDQCIGCGHGDVDLSSPALQAATGYSWDRKPVNWDFVSCGSSGSSKGRKQCPKGKRGAKCRRQRTLL</sequence>
<comment type="caution">
    <text evidence="3">The sequence shown here is derived from an EMBL/GenBank/DDBJ whole genome shotgun (WGS) entry which is preliminary data.</text>
</comment>
<dbReference type="STRING" id="554055.A0A2P6VN60"/>
<dbReference type="PANTHER" id="PTHR31836">
    <property type="match status" value="1"/>
</dbReference>
<dbReference type="InterPro" id="IPR051477">
    <property type="entry name" value="Expansin_CellWall"/>
</dbReference>
<dbReference type="SUPFAM" id="SSF50685">
    <property type="entry name" value="Barwin-like endoglucanases"/>
    <property type="match status" value="1"/>
</dbReference>
<reference evidence="3 4" key="1">
    <citation type="journal article" date="2018" name="Plant J.">
        <title>Genome sequences of Chlorella sorokiniana UTEX 1602 and Micractinium conductrix SAG 241.80: implications to maltose excretion by a green alga.</title>
        <authorList>
            <person name="Arriola M.B."/>
            <person name="Velmurugan N."/>
            <person name="Zhang Y."/>
            <person name="Plunkett M.H."/>
            <person name="Hondzo H."/>
            <person name="Barney B.M."/>
        </authorList>
    </citation>
    <scope>NUCLEOTIDE SEQUENCE [LARGE SCALE GENOMIC DNA]</scope>
    <source>
        <strain evidence="3 4">SAG 241.80</strain>
    </source>
</reference>
<dbReference type="OrthoDB" id="512564at2759"/>
<keyword evidence="1" id="KW-0732">Signal</keyword>
<feature type="region of interest" description="Disordered" evidence="2">
    <location>
        <begin position="1"/>
        <end position="26"/>
    </location>
</feature>
<keyword evidence="4" id="KW-1185">Reference proteome</keyword>
<dbReference type="AlphaFoldDB" id="A0A2P6VN60"/>
<evidence type="ECO:0000256" key="1">
    <source>
        <dbReference type="ARBA" id="ARBA00022729"/>
    </source>
</evidence>
<dbReference type="EMBL" id="LHPF02000002">
    <property type="protein sequence ID" value="PSC75542.1"/>
    <property type="molecule type" value="Genomic_DNA"/>
</dbReference>
<evidence type="ECO:0000313" key="3">
    <source>
        <dbReference type="EMBL" id="PSC75542.1"/>
    </source>
</evidence>
<organism evidence="3 4">
    <name type="scientific">Micractinium conductrix</name>
    <dbReference type="NCBI Taxonomy" id="554055"/>
    <lineage>
        <taxon>Eukaryota</taxon>
        <taxon>Viridiplantae</taxon>
        <taxon>Chlorophyta</taxon>
        <taxon>core chlorophytes</taxon>
        <taxon>Trebouxiophyceae</taxon>
        <taxon>Chlorellales</taxon>
        <taxon>Chlorellaceae</taxon>
        <taxon>Chlorella clade</taxon>
        <taxon>Micractinium</taxon>
    </lineage>
</organism>
<evidence type="ECO:0000313" key="4">
    <source>
        <dbReference type="Proteomes" id="UP000239649"/>
    </source>
</evidence>